<dbReference type="AlphaFoldDB" id="A0A1G2CM57"/>
<keyword evidence="1" id="KW-1133">Transmembrane helix</keyword>
<name>A0A1G2CM57_9BACT</name>
<evidence type="ECO:0000313" key="4">
    <source>
        <dbReference type="Proteomes" id="UP000178495"/>
    </source>
</evidence>
<sequence>MQDQLNQPVKSSPRDVFMYLLATIALYISTGSVINLLFQYINVRFPDPLNPYYDAGNPIRWALALLIILFPVYFWVSRFLYKELALNPGKSEIKIRKWLLYFTLFLAALLIIGDLVALIFNFLEGELTARFFLKVAAVLVVAAAVFWYYFYDLRKTPGTFTTKAKIFVQAVIAVLAAIVVAGVFIAGSPFKQRLVRFDRQKVNDLQSVQSQILNYWMQKERMPATLGDLTDSISGFAPPLDPQTGASYEYRVTGALAFELCATFNLPSEAGRVGEYARPMVPEAVKGLGENWDHGEGRACFTRTIDPELYRPYSKTTPR</sequence>
<feature type="transmembrane region" description="Helical" evidence="1">
    <location>
        <begin position="16"/>
        <end position="38"/>
    </location>
</feature>
<dbReference type="EMBL" id="MHLC01000002">
    <property type="protein sequence ID" value="OGZ01840.1"/>
    <property type="molecule type" value="Genomic_DNA"/>
</dbReference>
<gene>
    <name evidence="3" type="ORF">A3A43_03245</name>
</gene>
<reference evidence="3 4" key="1">
    <citation type="journal article" date="2016" name="Nat. Commun.">
        <title>Thousands of microbial genomes shed light on interconnected biogeochemical processes in an aquifer system.</title>
        <authorList>
            <person name="Anantharaman K."/>
            <person name="Brown C.T."/>
            <person name="Hug L.A."/>
            <person name="Sharon I."/>
            <person name="Castelle C.J."/>
            <person name="Probst A.J."/>
            <person name="Thomas B.C."/>
            <person name="Singh A."/>
            <person name="Wilkins M.J."/>
            <person name="Karaoz U."/>
            <person name="Brodie E.L."/>
            <person name="Williams K.H."/>
            <person name="Hubbard S.S."/>
            <person name="Banfield J.F."/>
        </authorList>
    </citation>
    <scope>NUCLEOTIDE SEQUENCE [LARGE SCALE GENOMIC DNA]</scope>
</reference>
<comment type="caution">
    <text evidence="3">The sequence shown here is derived from an EMBL/GenBank/DDBJ whole genome shotgun (WGS) entry which is preliminary data.</text>
</comment>
<dbReference type="Proteomes" id="UP000178495">
    <property type="component" value="Unassembled WGS sequence"/>
</dbReference>
<accession>A0A1G2CM57</accession>
<keyword evidence="1" id="KW-0812">Transmembrane</keyword>
<feature type="domain" description="DUF5671" evidence="2">
    <location>
        <begin position="15"/>
        <end position="149"/>
    </location>
</feature>
<evidence type="ECO:0000313" key="3">
    <source>
        <dbReference type="EMBL" id="OGZ01840.1"/>
    </source>
</evidence>
<feature type="transmembrane region" description="Helical" evidence="1">
    <location>
        <begin position="170"/>
        <end position="190"/>
    </location>
</feature>
<dbReference type="InterPro" id="IPR043728">
    <property type="entry name" value="DUF5671"/>
</dbReference>
<feature type="transmembrane region" description="Helical" evidence="1">
    <location>
        <begin position="98"/>
        <end position="119"/>
    </location>
</feature>
<protein>
    <recommendedName>
        <fullName evidence="2">DUF5671 domain-containing protein</fullName>
    </recommendedName>
</protein>
<proteinExistence type="predicted"/>
<feature type="transmembrane region" description="Helical" evidence="1">
    <location>
        <begin position="131"/>
        <end position="150"/>
    </location>
</feature>
<organism evidence="3 4">
    <name type="scientific">Candidatus Liptonbacteria bacterium RIFCSPLOWO2_01_FULL_56_20</name>
    <dbReference type="NCBI Taxonomy" id="1798652"/>
    <lineage>
        <taxon>Bacteria</taxon>
        <taxon>Candidatus Liptoniibacteriota</taxon>
    </lineage>
</organism>
<dbReference type="Pfam" id="PF18920">
    <property type="entry name" value="DUF5671"/>
    <property type="match status" value="1"/>
</dbReference>
<feature type="transmembrane region" description="Helical" evidence="1">
    <location>
        <begin position="58"/>
        <end position="77"/>
    </location>
</feature>
<evidence type="ECO:0000259" key="2">
    <source>
        <dbReference type="Pfam" id="PF18920"/>
    </source>
</evidence>
<keyword evidence="1" id="KW-0472">Membrane</keyword>
<evidence type="ECO:0000256" key="1">
    <source>
        <dbReference type="SAM" id="Phobius"/>
    </source>
</evidence>
<dbReference type="STRING" id="1798652.A3A43_03245"/>